<feature type="compositionally biased region" description="Basic and acidic residues" evidence="1">
    <location>
        <begin position="83"/>
        <end position="100"/>
    </location>
</feature>
<gene>
    <name evidence="3" type="ORF">CNMCM5793_001813</name>
</gene>
<dbReference type="EMBL" id="JACBAD010001977">
    <property type="protein sequence ID" value="KAF7125553.1"/>
    <property type="molecule type" value="Genomic_DNA"/>
</dbReference>
<dbReference type="OrthoDB" id="4526693at2759"/>
<dbReference type="AlphaFoldDB" id="A0A8H6PCC8"/>
<feature type="transmembrane region" description="Helical" evidence="2">
    <location>
        <begin position="48"/>
        <end position="65"/>
    </location>
</feature>
<name>A0A8H6PCC8_9EURO</name>
<accession>A0A8H6PCC8</accession>
<evidence type="ECO:0000256" key="1">
    <source>
        <dbReference type="SAM" id="MobiDB-lite"/>
    </source>
</evidence>
<reference evidence="3" key="1">
    <citation type="submission" date="2020-06" db="EMBL/GenBank/DDBJ databases">
        <title>Draft genome sequences of strains closely related to Aspergillus parafelis and Aspergillus hiratsukae.</title>
        <authorList>
            <person name="Dos Santos R.A.C."/>
            <person name="Rivero-Menendez O."/>
            <person name="Steenwyk J.L."/>
            <person name="Mead M.E."/>
            <person name="Goldman G.H."/>
            <person name="Alastruey-Izquierdo A."/>
            <person name="Rokas A."/>
        </authorList>
    </citation>
    <scope>NUCLEOTIDE SEQUENCE</scope>
    <source>
        <strain evidence="3">CNM-CM5793</strain>
    </source>
</reference>
<evidence type="ECO:0000256" key="2">
    <source>
        <dbReference type="SAM" id="Phobius"/>
    </source>
</evidence>
<proteinExistence type="predicted"/>
<organism evidence="3 4">
    <name type="scientific">Aspergillus hiratsukae</name>
    <dbReference type="NCBI Taxonomy" id="1194566"/>
    <lineage>
        <taxon>Eukaryota</taxon>
        <taxon>Fungi</taxon>
        <taxon>Dikarya</taxon>
        <taxon>Ascomycota</taxon>
        <taxon>Pezizomycotina</taxon>
        <taxon>Eurotiomycetes</taxon>
        <taxon>Eurotiomycetidae</taxon>
        <taxon>Eurotiales</taxon>
        <taxon>Aspergillaceae</taxon>
        <taxon>Aspergillus</taxon>
        <taxon>Aspergillus subgen. Fumigati</taxon>
    </lineage>
</organism>
<feature type="compositionally biased region" description="Basic and acidic residues" evidence="1">
    <location>
        <begin position="206"/>
        <end position="216"/>
    </location>
</feature>
<evidence type="ECO:0000313" key="4">
    <source>
        <dbReference type="Proteomes" id="UP000630445"/>
    </source>
</evidence>
<feature type="region of interest" description="Disordered" evidence="1">
    <location>
        <begin position="175"/>
        <end position="229"/>
    </location>
</feature>
<feature type="compositionally biased region" description="Polar residues" evidence="1">
    <location>
        <begin position="102"/>
        <end position="112"/>
    </location>
</feature>
<feature type="region of interest" description="Disordered" evidence="1">
    <location>
        <begin position="76"/>
        <end position="112"/>
    </location>
</feature>
<feature type="compositionally biased region" description="Basic and acidic residues" evidence="1">
    <location>
        <begin position="182"/>
        <end position="193"/>
    </location>
</feature>
<evidence type="ECO:0008006" key="5">
    <source>
        <dbReference type="Google" id="ProtNLM"/>
    </source>
</evidence>
<sequence length="273" mass="30040">MVLEHLPRPSLRGAEDSRFIEGDAHLAMSPGDNYWVIPQGLQSHSFGVVYPALSVICIVGLARLIRRRRQGQYVLHTSEMDPETPRQEKYDCEQQTHERPPSTLSSEVPSQRTFPLPSACDILQPLSHLAPLPSSGYLASILRCQPSRSKLASEEDGQLQESSALAGSKFRAVSEGSVSDCDESRPASSDEKAGLAGPFASTGSKTENEDQHRDEASTVPAAWSAGSHRQEVYELPGSEELQSAQRRKQTVVFPQVVDAEGTRSWKRVIVEYN</sequence>
<keyword evidence="2" id="KW-1133">Transmembrane helix</keyword>
<protein>
    <recommendedName>
        <fullName evidence="5">Transmembrane protein</fullName>
    </recommendedName>
</protein>
<keyword evidence="2" id="KW-0812">Transmembrane</keyword>
<evidence type="ECO:0000313" key="3">
    <source>
        <dbReference type="EMBL" id="KAF7125553.1"/>
    </source>
</evidence>
<keyword evidence="4" id="KW-1185">Reference proteome</keyword>
<keyword evidence="2" id="KW-0472">Membrane</keyword>
<comment type="caution">
    <text evidence="3">The sequence shown here is derived from an EMBL/GenBank/DDBJ whole genome shotgun (WGS) entry which is preliminary data.</text>
</comment>
<dbReference type="Proteomes" id="UP000630445">
    <property type="component" value="Unassembled WGS sequence"/>
</dbReference>